<dbReference type="GO" id="GO:0008168">
    <property type="term" value="F:methyltransferase activity"/>
    <property type="evidence" value="ECO:0007669"/>
    <property type="project" value="UniProtKB-KW"/>
</dbReference>
<feature type="domain" description="Tetrapyrrole methylase" evidence="1">
    <location>
        <begin position="6"/>
        <end position="207"/>
    </location>
</feature>
<dbReference type="SUPFAM" id="SSF53790">
    <property type="entry name" value="Tetrapyrrole methylase"/>
    <property type="match status" value="1"/>
</dbReference>
<evidence type="ECO:0000313" key="3">
    <source>
        <dbReference type="Proteomes" id="UP000543804"/>
    </source>
</evidence>
<comment type="caution">
    <text evidence="2">The sequence shown here is derived from an EMBL/GenBank/DDBJ whole genome shotgun (WGS) entry which is preliminary data.</text>
</comment>
<dbReference type="GO" id="GO:0032259">
    <property type="term" value="P:methylation"/>
    <property type="evidence" value="ECO:0007669"/>
    <property type="project" value="UniProtKB-KW"/>
</dbReference>
<dbReference type="Pfam" id="PF00590">
    <property type="entry name" value="TP_methylase"/>
    <property type="match status" value="1"/>
</dbReference>
<dbReference type="AlphaFoldDB" id="A0A848B9P8"/>
<keyword evidence="2" id="KW-0489">Methyltransferase</keyword>
<dbReference type="InterPro" id="IPR000878">
    <property type="entry name" value="4pyrrol_Mease"/>
</dbReference>
<dbReference type="CDD" id="cd11723">
    <property type="entry name" value="YabN_N_like"/>
    <property type="match status" value="1"/>
</dbReference>
<accession>A0A848B9P8</accession>
<name>A0A848B9P8_9FIRM</name>
<dbReference type="InterPro" id="IPR014777">
    <property type="entry name" value="4pyrrole_Mease_sub1"/>
</dbReference>
<keyword evidence="2" id="KW-0808">Transferase</keyword>
<dbReference type="InterPro" id="IPR035013">
    <property type="entry name" value="YabN_N"/>
</dbReference>
<gene>
    <name evidence="2" type="ORF">HF878_06705</name>
</gene>
<proteinExistence type="predicted"/>
<evidence type="ECO:0000313" key="2">
    <source>
        <dbReference type="EMBL" id="NMD99162.1"/>
    </source>
</evidence>
<dbReference type="Proteomes" id="UP000543804">
    <property type="component" value="Unassembled WGS sequence"/>
</dbReference>
<sequence length="230" mass="25063">MGEIKVIGLGPGRAGLITREAWELMTHAETLVLRTAIHPTVAALREAGLSFTTYDGFYEQAPDFEALYRAIAADLVRRAAAGASIVYAVPGSPLVAERTVVLLRERAAAQGVPLTILPGMSFVEVLYTRLGIDPVAGLAILDAEDVARLAVRPFMSLVITQVYDAFTASDCKLALMELYGDETEVTFIHNLALPDEIVRKIPLYELDRQPEIDHLTTIFVPAALEKQEVS</sequence>
<dbReference type="InterPro" id="IPR035996">
    <property type="entry name" value="4pyrrol_Methylase_sf"/>
</dbReference>
<reference evidence="2 3" key="1">
    <citation type="submission" date="2020-04" db="EMBL/GenBank/DDBJ databases">
        <authorList>
            <person name="Hitch T.C.A."/>
            <person name="Wylensek D."/>
            <person name="Clavel T."/>
        </authorList>
    </citation>
    <scope>NUCLEOTIDE SEQUENCE [LARGE SCALE GENOMIC DNA]</scope>
    <source>
        <strain evidence="2 3">PG-130-P53-12</strain>
    </source>
</reference>
<organism evidence="2 3">
    <name type="scientific">Selenomonas bovis</name>
    <dbReference type="NCBI Taxonomy" id="416586"/>
    <lineage>
        <taxon>Bacteria</taxon>
        <taxon>Bacillati</taxon>
        <taxon>Bacillota</taxon>
        <taxon>Negativicutes</taxon>
        <taxon>Selenomonadales</taxon>
        <taxon>Selenomonadaceae</taxon>
        <taxon>Selenomonas</taxon>
    </lineage>
</organism>
<dbReference type="Gene3D" id="3.40.1010.10">
    <property type="entry name" value="Cobalt-precorrin-4 Transmethylase, Domain 1"/>
    <property type="match status" value="1"/>
</dbReference>
<dbReference type="EMBL" id="JABAFA010000021">
    <property type="protein sequence ID" value="NMD99162.1"/>
    <property type="molecule type" value="Genomic_DNA"/>
</dbReference>
<evidence type="ECO:0000259" key="1">
    <source>
        <dbReference type="Pfam" id="PF00590"/>
    </source>
</evidence>
<dbReference type="RefSeq" id="WP_019541895.1">
    <property type="nucleotide sequence ID" value="NZ_JABAFA010000021.1"/>
</dbReference>
<protein>
    <submittedName>
        <fullName evidence="2">Tetrapyrrole methylase</fullName>
    </submittedName>
</protein>
<keyword evidence="3" id="KW-1185">Reference proteome</keyword>